<organism evidence="8 9">
    <name type="scientific">Fundicoccus culcitae</name>
    <dbReference type="NCBI Taxonomy" id="2969821"/>
    <lineage>
        <taxon>Bacteria</taxon>
        <taxon>Bacillati</taxon>
        <taxon>Bacillota</taxon>
        <taxon>Bacilli</taxon>
        <taxon>Lactobacillales</taxon>
        <taxon>Aerococcaceae</taxon>
        <taxon>Fundicoccus</taxon>
    </lineage>
</organism>
<proteinExistence type="inferred from homology"/>
<dbReference type="InterPro" id="IPR007260">
    <property type="entry name" value="NanE"/>
</dbReference>
<dbReference type="SUPFAM" id="SSF51366">
    <property type="entry name" value="Ribulose-phoshate binding barrel"/>
    <property type="match status" value="1"/>
</dbReference>
<accession>A0ABY5P966</accession>
<dbReference type="Proteomes" id="UP001315967">
    <property type="component" value="Chromosome"/>
</dbReference>
<comment type="pathway">
    <text evidence="3 7">Amino-sugar metabolism; N-acetylneuraminate degradation; D-fructose 6-phosphate from N-acetylneuraminate: step 3/5.</text>
</comment>
<protein>
    <recommendedName>
        <fullName evidence="7">Putative N-acetylmannosamine-6-phosphate 2-epimerase</fullName>
        <ecNumber evidence="7">5.1.3.9</ecNumber>
    </recommendedName>
    <alternativeName>
        <fullName evidence="7">ManNAc-6-P epimerase</fullName>
    </alternativeName>
</protein>
<dbReference type="HAMAP" id="MF_01235">
    <property type="entry name" value="ManNAc6P_epimer"/>
    <property type="match status" value="1"/>
</dbReference>
<evidence type="ECO:0000256" key="6">
    <source>
        <dbReference type="ARBA" id="ARBA00023277"/>
    </source>
</evidence>
<dbReference type="Gene3D" id="3.20.20.70">
    <property type="entry name" value="Aldolase class I"/>
    <property type="match status" value="1"/>
</dbReference>
<evidence type="ECO:0000256" key="4">
    <source>
        <dbReference type="ARBA" id="ARBA00007439"/>
    </source>
</evidence>
<dbReference type="PANTHER" id="PTHR36204:SF1">
    <property type="entry name" value="N-ACETYLMANNOSAMINE-6-PHOSPHATE 2-EPIMERASE-RELATED"/>
    <property type="match status" value="1"/>
</dbReference>
<gene>
    <name evidence="7" type="primary">nanE</name>
    <name evidence="8" type="ORF">NRE15_06495</name>
</gene>
<dbReference type="CDD" id="cd04729">
    <property type="entry name" value="NanE"/>
    <property type="match status" value="1"/>
</dbReference>
<dbReference type="InterPro" id="IPR013785">
    <property type="entry name" value="Aldolase_TIM"/>
</dbReference>
<keyword evidence="6 7" id="KW-0119">Carbohydrate metabolism</keyword>
<comment type="function">
    <text evidence="2 7">Converts N-acetylmannosamine-6-phosphate (ManNAc-6-P) to N-acetylglucosamine-6-phosphate (GlcNAc-6-P).</text>
</comment>
<dbReference type="InterPro" id="IPR011060">
    <property type="entry name" value="RibuloseP-bd_barrel"/>
</dbReference>
<keyword evidence="5 7" id="KW-0413">Isomerase</keyword>
<comment type="similarity">
    <text evidence="4 7">Belongs to the NanE family.</text>
</comment>
<dbReference type="EC" id="5.1.3.9" evidence="7"/>
<evidence type="ECO:0000313" key="9">
    <source>
        <dbReference type="Proteomes" id="UP001315967"/>
    </source>
</evidence>
<dbReference type="Pfam" id="PF04131">
    <property type="entry name" value="NanE"/>
    <property type="match status" value="1"/>
</dbReference>
<evidence type="ECO:0000256" key="7">
    <source>
        <dbReference type="HAMAP-Rule" id="MF_01235"/>
    </source>
</evidence>
<name>A0ABY5P966_9LACT</name>
<dbReference type="PANTHER" id="PTHR36204">
    <property type="entry name" value="N-ACETYLMANNOSAMINE-6-PHOSPHATE 2-EPIMERASE-RELATED"/>
    <property type="match status" value="1"/>
</dbReference>
<evidence type="ECO:0000256" key="5">
    <source>
        <dbReference type="ARBA" id="ARBA00023235"/>
    </source>
</evidence>
<evidence type="ECO:0000256" key="2">
    <source>
        <dbReference type="ARBA" id="ARBA00002147"/>
    </source>
</evidence>
<sequence>MHPIIESLKGNLVVSCQALPGEPLYKEEGGVMVLMAKAAIEAGAVAIRAQGITDIEQIKAAFDIPVIGIIKKNYEGYDSYITATMDEVDALVAAGSEIIALDATMRVRGDGTTVNEFVQAIKAKYPDQLLMADIDSLEAGLNAAELGFDLIGTTMNGYTEATASQTEPNFALMRDLVEQTGVPIVAEGKLHSPQDLAKAYETGIHTAVIGGAITRPLEIAKRFIAVTPEANK</sequence>
<evidence type="ECO:0000313" key="8">
    <source>
        <dbReference type="EMBL" id="UUX35288.1"/>
    </source>
</evidence>
<reference evidence="8 9" key="1">
    <citation type="submission" date="2022-08" db="EMBL/GenBank/DDBJ databases">
        <title>Aerococcaceae sp. nov isolated from spoiled eye mask.</title>
        <authorList>
            <person name="Zhou G."/>
            <person name="Xie X.-B."/>
            <person name="Shi Q.-S."/>
            <person name="Wang Y.-S."/>
            <person name="Wen X."/>
            <person name="Peng H."/>
            <person name="Yang X.-J."/>
            <person name="Tao H.-B."/>
            <person name="Huang X.-M."/>
        </authorList>
    </citation>
    <scope>NUCLEOTIDE SEQUENCE [LARGE SCALE GENOMIC DNA]</scope>
    <source>
        <strain evidence="9">DM20194951</strain>
    </source>
</reference>
<dbReference type="EMBL" id="CP102453">
    <property type="protein sequence ID" value="UUX35288.1"/>
    <property type="molecule type" value="Genomic_DNA"/>
</dbReference>
<evidence type="ECO:0000256" key="1">
    <source>
        <dbReference type="ARBA" id="ARBA00000056"/>
    </source>
</evidence>
<dbReference type="NCBIfam" id="NF002231">
    <property type="entry name" value="PRK01130.1"/>
    <property type="match status" value="1"/>
</dbReference>
<comment type="catalytic activity">
    <reaction evidence="1 7">
        <text>an N-acyl-D-glucosamine 6-phosphate = an N-acyl-D-mannosamine 6-phosphate</text>
        <dbReference type="Rhea" id="RHEA:23932"/>
        <dbReference type="ChEBI" id="CHEBI:57599"/>
        <dbReference type="ChEBI" id="CHEBI:57666"/>
        <dbReference type="EC" id="5.1.3.9"/>
    </reaction>
</comment>
<dbReference type="RefSeq" id="WP_313794777.1">
    <property type="nucleotide sequence ID" value="NZ_CP102453.1"/>
</dbReference>
<evidence type="ECO:0000256" key="3">
    <source>
        <dbReference type="ARBA" id="ARBA00005081"/>
    </source>
</evidence>
<keyword evidence="9" id="KW-1185">Reference proteome</keyword>